<sequence>MDVTKNELASKRAELEAGIQSCCFVAIDCEFTGLVLPRALHPLDTTAERYSKLREGVSNYLVLQLGLSLWTYDDGARSYVVKTYNFYTFPDGQQTFLSETGCMKFLIEHGFDLNRCVRDGLPFMRPAEFEKRQECLRLQQISELEAFLPERYKSEILDVLEGRVSADQIQKAAQPSNIVHTREAAAEEYIMAHWNVISRWIKCNKNELILPACNELVRVAFYRHMERIFFNAPFKMEAVQPDQKEQAQPGVKKIRLLRSETTPLERLLERHKTERTKLDEHLGLSSILKTLSLSRKPVILHNCIRDLLHIVSQFFVTLPEEYVHFQALCKEIFPTLFDTKFMVSFGVLKQYFRGSRLIDLYTQIKNQKKTFPMPSVIVPEGYGYIDATREHEAGYDAWITGYIFAALSQFILPNKDCFCKLDASEASIVPFKNKIPFPSSLDITCLDLDLQRESLQRSNVFVVEWSESESSDYARALVTRVGGFKKIGYGDRVLAFIPNNRELCIRALKSTEQIVPQCRFYRYSGKTVQSPANSSKNRASRQVLAGSEESPPKFEQSPMINFAVGMRGTDGRFGNADSCRWTGDDQSDSSRKKPRVEDDDTARDVSCRPGEAFPEADW</sequence>
<dbReference type="InterPro" id="IPR051181">
    <property type="entry name" value="CAF1_poly(A)_ribonucleases"/>
</dbReference>
<evidence type="ECO:0000313" key="3">
    <source>
        <dbReference type="EMBL" id="OQR69889.1"/>
    </source>
</evidence>
<dbReference type="InterPro" id="IPR012337">
    <property type="entry name" value="RNaseH-like_sf"/>
</dbReference>
<dbReference type="PANTHER" id="PTHR15092">
    <property type="entry name" value="POLY A -SPECIFIC RIBONUCLEASE/TARGET OF EGR1, MEMBER 1"/>
    <property type="match status" value="1"/>
</dbReference>
<dbReference type="EMBL" id="MNPL01019475">
    <property type="protein sequence ID" value="OQR69889.1"/>
    <property type="molecule type" value="Genomic_DNA"/>
</dbReference>
<dbReference type="InParanoid" id="A0A1V9X8M7"/>
<feature type="region of interest" description="Disordered" evidence="2">
    <location>
        <begin position="574"/>
        <end position="618"/>
    </location>
</feature>
<organism evidence="3 4">
    <name type="scientific">Tropilaelaps mercedesae</name>
    <dbReference type="NCBI Taxonomy" id="418985"/>
    <lineage>
        <taxon>Eukaryota</taxon>
        <taxon>Metazoa</taxon>
        <taxon>Ecdysozoa</taxon>
        <taxon>Arthropoda</taxon>
        <taxon>Chelicerata</taxon>
        <taxon>Arachnida</taxon>
        <taxon>Acari</taxon>
        <taxon>Parasitiformes</taxon>
        <taxon>Mesostigmata</taxon>
        <taxon>Gamasina</taxon>
        <taxon>Dermanyssoidea</taxon>
        <taxon>Laelapidae</taxon>
        <taxon>Tropilaelaps</taxon>
    </lineage>
</organism>
<evidence type="ECO:0000256" key="2">
    <source>
        <dbReference type="SAM" id="MobiDB-lite"/>
    </source>
</evidence>
<proteinExistence type="inferred from homology"/>
<dbReference type="InterPro" id="IPR006941">
    <property type="entry name" value="RNase_CAF1"/>
</dbReference>
<dbReference type="PANTHER" id="PTHR15092:SF22">
    <property type="entry name" value="POLY(A)-SPECIFIC RIBONUCLEASE PNLDC1"/>
    <property type="match status" value="1"/>
</dbReference>
<dbReference type="Pfam" id="PF04857">
    <property type="entry name" value="CAF1"/>
    <property type="match status" value="1"/>
</dbReference>
<dbReference type="GO" id="GO:0003723">
    <property type="term" value="F:RNA binding"/>
    <property type="evidence" value="ECO:0007669"/>
    <property type="project" value="TreeGrafter"/>
</dbReference>
<keyword evidence="4" id="KW-1185">Reference proteome</keyword>
<dbReference type="OrthoDB" id="1432093at2759"/>
<dbReference type="STRING" id="418985.A0A1V9X8M7"/>
<feature type="region of interest" description="Disordered" evidence="2">
    <location>
        <begin position="527"/>
        <end position="558"/>
    </location>
</feature>
<dbReference type="AlphaFoldDB" id="A0A1V9X8M7"/>
<comment type="caution">
    <text evidence="3">The sequence shown here is derived from an EMBL/GenBank/DDBJ whole genome shotgun (WGS) entry which is preliminary data.</text>
</comment>
<evidence type="ECO:0000313" key="4">
    <source>
        <dbReference type="Proteomes" id="UP000192247"/>
    </source>
</evidence>
<reference evidence="3 4" key="1">
    <citation type="journal article" date="2017" name="Gigascience">
        <title>Draft genome of the honey bee ectoparasitic mite, Tropilaelaps mercedesae, is shaped by the parasitic life history.</title>
        <authorList>
            <person name="Dong X."/>
            <person name="Armstrong S.D."/>
            <person name="Xia D."/>
            <person name="Makepeace B.L."/>
            <person name="Darby A.C."/>
            <person name="Kadowaki T."/>
        </authorList>
    </citation>
    <scope>NUCLEOTIDE SEQUENCE [LARGE SCALE GENOMIC DNA]</scope>
    <source>
        <strain evidence="3">Wuxi-XJTLU</strain>
    </source>
</reference>
<gene>
    <name evidence="3" type="ORF">BIW11_01765</name>
</gene>
<comment type="similarity">
    <text evidence="1">Belongs to the CAF1 family.</text>
</comment>
<dbReference type="GO" id="GO:0000175">
    <property type="term" value="F:3'-5'-RNA exonuclease activity"/>
    <property type="evidence" value="ECO:0007669"/>
    <property type="project" value="TreeGrafter"/>
</dbReference>
<name>A0A1V9X8M7_9ACAR</name>
<dbReference type="Proteomes" id="UP000192247">
    <property type="component" value="Unassembled WGS sequence"/>
</dbReference>
<dbReference type="InterPro" id="IPR036397">
    <property type="entry name" value="RNaseH_sf"/>
</dbReference>
<accession>A0A1V9X8M7</accession>
<dbReference type="Gene3D" id="3.30.420.10">
    <property type="entry name" value="Ribonuclease H-like superfamily/Ribonuclease H"/>
    <property type="match status" value="2"/>
</dbReference>
<dbReference type="SUPFAM" id="SSF53098">
    <property type="entry name" value="Ribonuclease H-like"/>
    <property type="match status" value="1"/>
</dbReference>
<protein>
    <submittedName>
        <fullName evidence="3">Poly(A)-specific ribonuclease PARN-like</fullName>
    </submittedName>
</protein>
<feature type="compositionally biased region" description="Polar residues" evidence="2">
    <location>
        <begin position="527"/>
        <end position="537"/>
    </location>
</feature>
<evidence type="ECO:0000256" key="1">
    <source>
        <dbReference type="ARBA" id="ARBA00008372"/>
    </source>
</evidence>